<sequence>MTATRRKEYVLSSEGCSSPPRGYLPIIVGDYDDDEEDTERFFVHVKLLKHPCIIEQLEMASEEFGYGQEVVFRIPCKIEHFMKIVDEI</sequence>
<dbReference type="EMBL" id="KZ503304">
    <property type="protein sequence ID" value="PKU65851.1"/>
    <property type="molecule type" value="Genomic_DNA"/>
</dbReference>
<dbReference type="Proteomes" id="UP000233837">
    <property type="component" value="Unassembled WGS sequence"/>
</dbReference>
<reference evidence="2 3" key="2">
    <citation type="journal article" date="2017" name="Nature">
        <title>The Apostasia genome and the evolution of orchids.</title>
        <authorList>
            <person name="Zhang G.Q."/>
            <person name="Liu K.W."/>
            <person name="Li Z."/>
            <person name="Lohaus R."/>
            <person name="Hsiao Y.Y."/>
            <person name="Niu S.C."/>
            <person name="Wang J.Y."/>
            <person name="Lin Y.C."/>
            <person name="Xu Q."/>
            <person name="Chen L.J."/>
            <person name="Yoshida K."/>
            <person name="Fujiwara S."/>
            <person name="Wang Z.W."/>
            <person name="Zhang Y.Q."/>
            <person name="Mitsuda N."/>
            <person name="Wang M."/>
            <person name="Liu G.H."/>
            <person name="Pecoraro L."/>
            <person name="Huang H.X."/>
            <person name="Xiao X.J."/>
            <person name="Lin M."/>
            <person name="Wu X.Y."/>
            <person name="Wu W.L."/>
            <person name="Chen Y.Y."/>
            <person name="Chang S.B."/>
            <person name="Sakamoto S."/>
            <person name="Ohme-Takagi M."/>
            <person name="Yagi M."/>
            <person name="Zeng S.J."/>
            <person name="Shen C.Y."/>
            <person name="Yeh C.M."/>
            <person name="Luo Y.B."/>
            <person name="Tsai W.C."/>
            <person name="Van de Peer Y."/>
            <person name="Liu Z.J."/>
        </authorList>
    </citation>
    <scope>NUCLEOTIDE SEQUENCE [LARGE SCALE GENOMIC DNA]</scope>
    <source>
        <tissue evidence="2">The whole plant</tissue>
    </source>
</reference>
<dbReference type="PANTHER" id="PTHR31374:SF198">
    <property type="entry name" value="AUXIN-RESPONSIVE PROTEIN SAUR72"/>
    <property type="match status" value="1"/>
</dbReference>
<dbReference type="AlphaFoldDB" id="A0A2I0VR10"/>
<name>A0A2I0VR10_9ASPA</name>
<keyword evidence="3" id="KW-1185">Reference proteome</keyword>
<reference evidence="2 3" key="1">
    <citation type="journal article" date="2016" name="Sci. Rep.">
        <title>The Dendrobium catenatum Lindl. genome sequence provides insights into polysaccharide synthase, floral development and adaptive evolution.</title>
        <authorList>
            <person name="Zhang G.Q."/>
            <person name="Xu Q."/>
            <person name="Bian C."/>
            <person name="Tsai W.C."/>
            <person name="Yeh C.M."/>
            <person name="Liu K.W."/>
            <person name="Yoshida K."/>
            <person name="Zhang L.S."/>
            <person name="Chang S.B."/>
            <person name="Chen F."/>
            <person name="Shi Y."/>
            <person name="Su Y.Y."/>
            <person name="Zhang Y.Q."/>
            <person name="Chen L.J."/>
            <person name="Yin Y."/>
            <person name="Lin M."/>
            <person name="Huang H."/>
            <person name="Deng H."/>
            <person name="Wang Z.W."/>
            <person name="Zhu S.L."/>
            <person name="Zhao X."/>
            <person name="Deng C."/>
            <person name="Niu S.C."/>
            <person name="Huang J."/>
            <person name="Wang M."/>
            <person name="Liu G.H."/>
            <person name="Yang H.J."/>
            <person name="Xiao X.J."/>
            <person name="Hsiao Y.Y."/>
            <person name="Wu W.L."/>
            <person name="Chen Y.Y."/>
            <person name="Mitsuda N."/>
            <person name="Ohme-Takagi M."/>
            <person name="Luo Y.B."/>
            <person name="Van de Peer Y."/>
            <person name="Liu Z.J."/>
        </authorList>
    </citation>
    <scope>NUCLEOTIDE SEQUENCE [LARGE SCALE GENOMIC DNA]</scope>
    <source>
        <tissue evidence="2">The whole plant</tissue>
    </source>
</reference>
<protein>
    <submittedName>
        <fullName evidence="2">Auxin-induced protein X10A</fullName>
    </submittedName>
</protein>
<comment type="similarity">
    <text evidence="1">Belongs to the ARG7 family.</text>
</comment>
<proteinExistence type="inferred from homology"/>
<dbReference type="Pfam" id="PF02519">
    <property type="entry name" value="Auxin_inducible"/>
    <property type="match status" value="1"/>
</dbReference>
<organism evidence="2 3">
    <name type="scientific">Dendrobium catenatum</name>
    <dbReference type="NCBI Taxonomy" id="906689"/>
    <lineage>
        <taxon>Eukaryota</taxon>
        <taxon>Viridiplantae</taxon>
        <taxon>Streptophyta</taxon>
        <taxon>Embryophyta</taxon>
        <taxon>Tracheophyta</taxon>
        <taxon>Spermatophyta</taxon>
        <taxon>Magnoliopsida</taxon>
        <taxon>Liliopsida</taxon>
        <taxon>Asparagales</taxon>
        <taxon>Orchidaceae</taxon>
        <taxon>Epidendroideae</taxon>
        <taxon>Malaxideae</taxon>
        <taxon>Dendrobiinae</taxon>
        <taxon>Dendrobium</taxon>
    </lineage>
</organism>
<evidence type="ECO:0000313" key="2">
    <source>
        <dbReference type="EMBL" id="PKU65851.1"/>
    </source>
</evidence>
<evidence type="ECO:0000313" key="3">
    <source>
        <dbReference type="Proteomes" id="UP000233837"/>
    </source>
</evidence>
<accession>A0A2I0VR10</accession>
<dbReference type="GO" id="GO:0009733">
    <property type="term" value="P:response to auxin"/>
    <property type="evidence" value="ECO:0007669"/>
    <property type="project" value="InterPro"/>
</dbReference>
<gene>
    <name evidence="2" type="ORF">MA16_Dca009180</name>
</gene>
<dbReference type="PANTHER" id="PTHR31374">
    <property type="entry name" value="AUXIN-INDUCED PROTEIN-LIKE-RELATED"/>
    <property type="match status" value="1"/>
</dbReference>
<evidence type="ECO:0000256" key="1">
    <source>
        <dbReference type="ARBA" id="ARBA00006974"/>
    </source>
</evidence>
<dbReference type="InterPro" id="IPR003676">
    <property type="entry name" value="SAUR_fam"/>
</dbReference>